<gene>
    <name evidence="1" type="ORF">Mgra_00008094</name>
</gene>
<reference evidence="1" key="1">
    <citation type="journal article" date="2020" name="Ecol. Evol.">
        <title>Genome structure and content of the rice root-knot nematode (Meloidogyne graminicola).</title>
        <authorList>
            <person name="Phan N.T."/>
            <person name="Danchin E.G.J."/>
            <person name="Klopp C."/>
            <person name="Perfus-Barbeoch L."/>
            <person name="Kozlowski D.K."/>
            <person name="Koutsovoulos G.D."/>
            <person name="Lopez-Roques C."/>
            <person name="Bouchez O."/>
            <person name="Zahm M."/>
            <person name="Besnard G."/>
            <person name="Bellafiore S."/>
        </authorList>
    </citation>
    <scope>NUCLEOTIDE SEQUENCE</scope>
    <source>
        <strain evidence="1">VN-18</strain>
    </source>
</reference>
<dbReference type="EMBL" id="JABEBT010000101">
    <property type="protein sequence ID" value="KAF7632495.1"/>
    <property type="molecule type" value="Genomic_DNA"/>
</dbReference>
<evidence type="ECO:0000313" key="1">
    <source>
        <dbReference type="EMBL" id="KAF7632495.1"/>
    </source>
</evidence>
<keyword evidence="2" id="KW-1185">Reference proteome</keyword>
<protein>
    <submittedName>
        <fullName evidence="1">Uncharacterized protein</fullName>
    </submittedName>
</protein>
<dbReference type="AlphaFoldDB" id="A0A8S9ZGT4"/>
<accession>A0A8S9ZGT4</accession>
<evidence type="ECO:0000313" key="2">
    <source>
        <dbReference type="Proteomes" id="UP000605970"/>
    </source>
</evidence>
<comment type="caution">
    <text evidence="1">The sequence shown here is derived from an EMBL/GenBank/DDBJ whole genome shotgun (WGS) entry which is preliminary data.</text>
</comment>
<organism evidence="1 2">
    <name type="scientific">Meloidogyne graminicola</name>
    <dbReference type="NCBI Taxonomy" id="189291"/>
    <lineage>
        <taxon>Eukaryota</taxon>
        <taxon>Metazoa</taxon>
        <taxon>Ecdysozoa</taxon>
        <taxon>Nematoda</taxon>
        <taxon>Chromadorea</taxon>
        <taxon>Rhabditida</taxon>
        <taxon>Tylenchina</taxon>
        <taxon>Tylenchomorpha</taxon>
        <taxon>Tylenchoidea</taxon>
        <taxon>Meloidogynidae</taxon>
        <taxon>Meloidogyninae</taxon>
        <taxon>Meloidogyne</taxon>
    </lineage>
</organism>
<name>A0A8S9ZGT4_9BILA</name>
<proteinExistence type="predicted"/>
<dbReference type="Proteomes" id="UP000605970">
    <property type="component" value="Unassembled WGS sequence"/>
</dbReference>
<dbReference type="OrthoDB" id="5896462at2759"/>
<sequence length="54" mass="6567">MLLSHYYKCSFHTTHYTLSFTVNLINRNRNIIKISLLKLVNWIFYNNNLLILNH</sequence>